<evidence type="ECO:0000313" key="14">
    <source>
        <dbReference type="Proteomes" id="UP000245946"/>
    </source>
</evidence>
<dbReference type="InterPro" id="IPR020904">
    <property type="entry name" value="Sc_DH/Rdtase_CS"/>
</dbReference>
<dbReference type="PROSITE" id="PS00061">
    <property type="entry name" value="ADH_SHORT"/>
    <property type="match status" value="1"/>
</dbReference>
<evidence type="ECO:0000313" key="13">
    <source>
        <dbReference type="EMBL" id="PWN96102.1"/>
    </source>
</evidence>
<dbReference type="AlphaFoldDB" id="A0A316Z573"/>
<comment type="function">
    <text evidence="9">Catalyzes the reduction of all-trans-retinal to all-trans-retinol in the presence of NADPH.</text>
</comment>
<evidence type="ECO:0000256" key="8">
    <source>
        <dbReference type="ARBA" id="ARBA00023136"/>
    </source>
</evidence>
<dbReference type="PANTHER" id="PTHR24322:SF736">
    <property type="entry name" value="RETINOL DEHYDROGENASE 10"/>
    <property type="match status" value="1"/>
</dbReference>
<sequence length="331" mass="36111">MSDILSQLSHSAPVQALQARLARVRSLAPVPLSALCSVLALAAWRLVRRRSVRRQQRAAWRDWSAVVAVVTGGASGIGHEVVQQLRARGARVVILDLQAPREPQEGVLFLKTDVTDYDAVQQTKAAVHKHFGPVTILVNNAGVGEAGASFVNASAARLRLTVEVNLLSSFHTVKTFLPDMLTADKGHVVTIASAASFLQAPRAIDYSVSKAGVLSFHEGLRHEIALLYRRPGVLTTIVHPSWVRTPMTDHLFGVETAKKFLSPRQVAEGVVAQIDRGTSGEVYLPGYVRILPFLRSFPHGVQDTLRLALSRGVIADLKPELRAEMDKQPTW</sequence>
<keyword evidence="14" id="KW-1185">Reference proteome</keyword>
<keyword evidence="6" id="KW-0560">Oxidoreductase</keyword>
<comment type="similarity">
    <text evidence="2 12">Belongs to the short-chain dehydrogenases/reductases (SDR) family.</text>
</comment>
<evidence type="ECO:0000256" key="4">
    <source>
        <dbReference type="ARBA" id="ARBA00022857"/>
    </source>
</evidence>
<evidence type="ECO:0000256" key="1">
    <source>
        <dbReference type="ARBA" id="ARBA00004141"/>
    </source>
</evidence>
<dbReference type="InterPro" id="IPR002347">
    <property type="entry name" value="SDR_fam"/>
</dbReference>
<dbReference type="FunFam" id="3.40.50.720:FF:000131">
    <property type="entry name" value="Short-chain dehydrogenase/reductase 3"/>
    <property type="match status" value="1"/>
</dbReference>
<evidence type="ECO:0000256" key="7">
    <source>
        <dbReference type="ARBA" id="ARBA00023098"/>
    </source>
</evidence>
<dbReference type="PANTHER" id="PTHR24322">
    <property type="entry name" value="PKSB"/>
    <property type="match status" value="1"/>
</dbReference>
<dbReference type="OrthoDB" id="10253736at2759"/>
<dbReference type="PRINTS" id="PR00081">
    <property type="entry name" value="GDHRDH"/>
</dbReference>
<keyword evidence="7" id="KW-0443">Lipid metabolism</keyword>
<keyword evidence="8" id="KW-0472">Membrane</keyword>
<comment type="subcellular location">
    <subcellularLocation>
        <location evidence="1">Membrane</location>
        <topology evidence="1">Multi-pass membrane protein</topology>
    </subcellularLocation>
</comment>
<dbReference type="Pfam" id="PF00106">
    <property type="entry name" value="adh_short"/>
    <property type="match status" value="1"/>
</dbReference>
<dbReference type="Gene3D" id="3.40.50.720">
    <property type="entry name" value="NAD(P)-binding Rossmann-like Domain"/>
    <property type="match status" value="1"/>
</dbReference>
<evidence type="ECO:0000256" key="11">
    <source>
        <dbReference type="ARBA" id="ARBA00082544"/>
    </source>
</evidence>
<keyword evidence="4" id="KW-0521">NADP</keyword>
<dbReference type="GeneID" id="37267888"/>
<evidence type="ECO:0000256" key="10">
    <source>
        <dbReference type="ARBA" id="ARBA00068717"/>
    </source>
</evidence>
<dbReference type="GO" id="GO:0016020">
    <property type="term" value="C:membrane"/>
    <property type="evidence" value="ECO:0007669"/>
    <property type="project" value="UniProtKB-SubCell"/>
</dbReference>
<accession>A0A316Z573</accession>
<evidence type="ECO:0000256" key="5">
    <source>
        <dbReference type="ARBA" id="ARBA00022989"/>
    </source>
</evidence>
<organism evidence="13 14">
    <name type="scientific">Tilletiopsis washingtonensis</name>
    <dbReference type="NCBI Taxonomy" id="58919"/>
    <lineage>
        <taxon>Eukaryota</taxon>
        <taxon>Fungi</taxon>
        <taxon>Dikarya</taxon>
        <taxon>Basidiomycota</taxon>
        <taxon>Ustilaginomycotina</taxon>
        <taxon>Exobasidiomycetes</taxon>
        <taxon>Entylomatales</taxon>
        <taxon>Entylomatales incertae sedis</taxon>
        <taxon>Tilletiopsis</taxon>
    </lineage>
</organism>
<dbReference type="PRINTS" id="PR00080">
    <property type="entry name" value="SDRFAMILY"/>
</dbReference>
<keyword evidence="5" id="KW-1133">Transmembrane helix</keyword>
<evidence type="ECO:0000256" key="9">
    <source>
        <dbReference type="ARBA" id="ARBA00059620"/>
    </source>
</evidence>
<dbReference type="RefSeq" id="XP_025596381.1">
    <property type="nucleotide sequence ID" value="XM_025740342.1"/>
</dbReference>
<dbReference type="STRING" id="58919.A0A316Z573"/>
<dbReference type="GO" id="GO:0052650">
    <property type="term" value="F:all-trans-retinol dehydrogenase (NADP+) activity"/>
    <property type="evidence" value="ECO:0007669"/>
    <property type="project" value="UniProtKB-ARBA"/>
</dbReference>
<gene>
    <name evidence="13" type="ORF">FA09DRAFT_300596</name>
</gene>
<proteinExistence type="inferred from homology"/>
<protein>
    <recommendedName>
        <fullName evidence="10">Short-chain dehydrogenase/reductase 3</fullName>
    </recommendedName>
    <alternativeName>
        <fullName evidence="11">Retinal short-chain dehydrogenase/reductase 1</fullName>
    </alternativeName>
</protein>
<keyword evidence="3" id="KW-0812">Transmembrane</keyword>
<dbReference type="InterPro" id="IPR036291">
    <property type="entry name" value="NAD(P)-bd_dom_sf"/>
</dbReference>
<evidence type="ECO:0000256" key="12">
    <source>
        <dbReference type="RuleBase" id="RU000363"/>
    </source>
</evidence>
<reference evidence="13 14" key="1">
    <citation type="journal article" date="2018" name="Mol. Biol. Evol.">
        <title>Broad Genomic Sampling Reveals a Smut Pathogenic Ancestry of the Fungal Clade Ustilaginomycotina.</title>
        <authorList>
            <person name="Kijpornyongpan T."/>
            <person name="Mondo S.J."/>
            <person name="Barry K."/>
            <person name="Sandor L."/>
            <person name="Lee J."/>
            <person name="Lipzen A."/>
            <person name="Pangilinan J."/>
            <person name="LaButti K."/>
            <person name="Hainaut M."/>
            <person name="Henrissat B."/>
            <person name="Grigoriev I.V."/>
            <person name="Spatafora J.W."/>
            <person name="Aime M.C."/>
        </authorList>
    </citation>
    <scope>NUCLEOTIDE SEQUENCE [LARGE SCALE GENOMIC DNA]</scope>
    <source>
        <strain evidence="13 14">MCA 4186</strain>
    </source>
</reference>
<dbReference type="SUPFAM" id="SSF51735">
    <property type="entry name" value="NAD(P)-binding Rossmann-fold domains"/>
    <property type="match status" value="1"/>
</dbReference>
<evidence type="ECO:0000256" key="3">
    <source>
        <dbReference type="ARBA" id="ARBA00022692"/>
    </source>
</evidence>
<evidence type="ECO:0000256" key="6">
    <source>
        <dbReference type="ARBA" id="ARBA00023002"/>
    </source>
</evidence>
<dbReference type="EMBL" id="KZ819301">
    <property type="protein sequence ID" value="PWN96102.1"/>
    <property type="molecule type" value="Genomic_DNA"/>
</dbReference>
<dbReference type="Proteomes" id="UP000245946">
    <property type="component" value="Unassembled WGS sequence"/>
</dbReference>
<evidence type="ECO:0000256" key="2">
    <source>
        <dbReference type="ARBA" id="ARBA00006484"/>
    </source>
</evidence>
<name>A0A316Z573_9BASI</name>